<protein>
    <submittedName>
        <fullName evidence="2">Coenzyme F420 hydrogenase subunit beta</fullName>
    </submittedName>
</protein>
<feature type="domain" description="4Fe-4S ferredoxin-type" evidence="1">
    <location>
        <begin position="10"/>
        <end position="38"/>
    </location>
</feature>
<dbReference type="Gene3D" id="3.30.70.20">
    <property type="match status" value="1"/>
</dbReference>
<dbReference type="InterPro" id="IPR007516">
    <property type="entry name" value="Co_F420_Hydgase/DH_bsu_N"/>
</dbReference>
<dbReference type="EMBL" id="FTOQ01000013">
    <property type="protein sequence ID" value="SIT06834.1"/>
    <property type="molecule type" value="Genomic_DNA"/>
</dbReference>
<evidence type="ECO:0000259" key="1">
    <source>
        <dbReference type="PROSITE" id="PS51379"/>
    </source>
</evidence>
<dbReference type="GO" id="GO:0033354">
    <property type="term" value="P:chlorophyll cycle"/>
    <property type="evidence" value="ECO:0007669"/>
    <property type="project" value="TreeGrafter"/>
</dbReference>
<dbReference type="Pfam" id="PF04432">
    <property type="entry name" value="FrhB_FdhB_C"/>
    <property type="match status" value="1"/>
</dbReference>
<evidence type="ECO:0000313" key="2">
    <source>
        <dbReference type="EMBL" id="SIT06834.1"/>
    </source>
</evidence>
<dbReference type="OrthoDB" id="3247493at2"/>
<gene>
    <name evidence="2" type="ORF">SAMN05421759_11379</name>
</gene>
<name>A0A1N7P8B8_9RHOB</name>
<dbReference type="Proteomes" id="UP000186684">
    <property type="component" value="Unassembled WGS sequence"/>
</dbReference>
<sequence length="407" mass="43570">MTAKGGSIALKKVADGNLCSGCGACAAIAPTAIEMQLVDPGFLRPVVLDEVAPEEDARISSVCPGLGIAIEPDKRSDDPLWGPYVELYTGFSRDPALRHKASSGGALSALLVHLLESGEVDRVLQVGADNEVPFANRSVVSTTSAEVIKHAGSRYAPSAPLANVGPLLESELRHVFVGKPCDVAALRAMARDDPRIALRIPWMLSFFCAGVPSHAGAREVLAKMGLEESDVVRFRYRGNGWPGNATATLRNGQTAKLSYSESWGGVLSRHVQARCKICPDGTGGAADVVFADAWETNAKGYPVFEERDGISLVMARTERGHALVRSAEAAGRLALTPFDVGMLEGMQPGQTSKRRLTLVRMAALRLLGRPIPEYRGFHLLANARKAGMRASVRNFFGTLRRGFLGRL</sequence>
<dbReference type="PANTHER" id="PTHR31332:SF0">
    <property type="entry name" value="7-HYDROXYMETHYL CHLOROPHYLL A REDUCTASE, CHLOROPLASTIC"/>
    <property type="match status" value="1"/>
</dbReference>
<keyword evidence="3" id="KW-1185">Reference proteome</keyword>
<dbReference type="GO" id="GO:0090415">
    <property type="term" value="F:7-hydroxymethyl chlorophyll a reductase activity"/>
    <property type="evidence" value="ECO:0007669"/>
    <property type="project" value="TreeGrafter"/>
</dbReference>
<dbReference type="PANTHER" id="PTHR31332">
    <property type="entry name" value="7-HYDROXYMETHYL CHLOROPHYLL A REDUCTASE, CHLOROPLASTIC"/>
    <property type="match status" value="1"/>
</dbReference>
<dbReference type="AlphaFoldDB" id="A0A1N7P8B8"/>
<accession>A0A1N7P8B8</accession>
<dbReference type="Pfam" id="PF04422">
    <property type="entry name" value="FrhB_FdhB_N"/>
    <property type="match status" value="1"/>
</dbReference>
<dbReference type="RefSeq" id="WP_076449780.1">
    <property type="nucleotide sequence ID" value="NZ_FTOQ01000013.1"/>
</dbReference>
<dbReference type="InterPro" id="IPR007525">
    <property type="entry name" value="FrhB_FdhB_C"/>
</dbReference>
<proteinExistence type="predicted"/>
<dbReference type="InterPro" id="IPR045220">
    <property type="entry name" value="FRHB/FDHB/HCAR-like"/>
</dbReference>
<organism evidence="2 3">
    <name type="scientific">Roseivivax lentus</name>
    <dbReference type="NCBI Taxonomy" id="633194"/>
    <lineage>
        <taxon>Bacteria</taxon>
        <taxon>Pseudomonadati</taxon>
        <taxon>Pseudomonadota</taxon>
        <taxon>Alphaproteobacteria</taxon>
        <taxon>Rhodobacterales</taxon>
        <taxon>Roseobacteraceae</taxon>
        <taxon>Roseivivax</taxon>
    </lineage>
</organism>
<evidence type="ECO:0000313" key="3">
    <source>
        <dbReference type="Proteomes" id="UP000186684"/>
    </source>
</evidence>
<dbReference type="STRING" id="633194.SAMN05421759_11379"/>
<reference evidence="3" key="1">
    <citation type="submission" date="2017-01" db="EMBL/GenBank/DDBJ databases">
        <authorList>
            <person name="Varghese N."/>
            <person name="Submissions S."/>
        </authorList>
    </citation>
    <scope>NUCLEOTIDE SEQUENCE [LARGE SCALE GENOMIC DNA]</scope>
    <source>
        <strain evidence="3">DSM 29430</strain>
    </source>
</reference>
<dbReference type="PROSITE" id="PS51379">
    <property type="entry name" value="4FE4S_FER_2"/>
    <property type="match status" value="1"/>
</dbReference>
<dbReference type="InterPro" id="IPR017896">
    <property type="entry name" value="4Fe4S_Fe-S-bd"/>
</dbReference>